<dbReference type="EMBL" id="SJPT01000002">
    <property type="protein sequence ID" value="TWU25199.1"/>
    <property type="molecule type" value="Genomic_DNA"/>
</dbReference>
<dbReference type="OrthoDB" id="9765532at2"/>
<organism evidence="9 10">
    <name type="scientific">Novipirellula galeiformis</name>
    <dbReference type="NCBI Taxonomy" id="2528004"/>
    <lineage>
        <taxon>Bacteria</taxon>
        <taxon>Pseudomonadati</taxon>
        <taxon>Planctomycetota</taxon>
        <taxon>Planctomycetia</taxon>
        <taxon>Pirellulales</taxon>
        <taxon>Pirellulaceae</taxon>
        <taxon>Novipirellula</taxon>
    </lineage>
</organism>
<evidence type="ECO:0000256" key="3">
    <source>
        <dbReference type="ARBA" id="ARBA00022692"/>
    </source>
</evidence>
<dbReference type="Pfam" id="PF02080">
    <property type="entry name" value="TrkA_C"/>
    <property type="match status" value="2"/>
</dbReference>
<dbReference type="InterPro" id="IPR036721">
    <property type="entry name" value="RCK_C_sf"/>
</dbReference>
<feature type="transmembrane region" description="Helical" evidence="7">
    <location>
        <begin position="136"/>
        <end position="155"/>
    </location>
</feature>
<reference evidence="9 10" key="1">
    <citation type="submission" date="2019-02" db="EMBL/GenBank/DDBJ databases">
        <title>Deep-cultivation of Planctomycetes and their phenomic and genomic characterization uncovers novel biology.</title>
        <authorList>
            <person name="Wiegand S."/>
            <person name="Jogler M."/>
            <person name="Boedeker C."/>
            <person name="Pinto D."/>
            <person name="Vollmers J."/>
            <person name="Rivas-Marin E."/>
            <person name="Kohn T."/>
            <person name="Peeters S.H."/>
            <person name="Heuer A."/>
            <person name="Rast P."/>
            <person name="Oberbeckmann S."/>
            <person name="Bunk B."/>
            <person name="Jeske O."/>
            <person name="Meyerdierks A."/>
            <person name="Storesund J.E."/>
            <person name="Kallscheuer N."/>
            <person name="Luecker S."/>
            <person name="Lage O.M."/>
            <person name="Pohl T."/>
            <person name="Merkel B.J."/>
            <person name="Hornburger P."/>
            <person name="Mueller R.-W."/>
            <person name="Bruemmer F."/>
            <person name="Labrenz M."/>
            <person name="Spormann A.M."/>
            <person name="Op Den Camp H."/>
            <person name="Overmann J."/>
            <person name="Amann R."/>
            <person name="Jetten M.S.M."/>
            <person name="Mascher T."/>
            <person name="Medema M.H."/>
            <person name="Devos D.P."/>
            <person name="Kaster A.-K."/>
            <person name="Ovreas L."/>
            <person name="Rohde M."/>
            <person name="Galperin M.Y."/>
            <person name="Jogler C."/>
        </authorList>
    </citation>
    <scope>NUCLEOTIDE SEQUENCE [LARGE SCALE GENOMIC DNA]</scope>
    <source>
        <strain evidence="9 10">Pla52o</strain>
    </source>
</reference>
<dbReference type="PANTHER" id="PTHR43652:SF1">
    <property type="entry name" value="RESPONSE REGULATOR"/>
    <property type="match status" value="1"/>
</dbReference>
<keyword evidence="10" id="KW-1185">Reference proteome</keyword>
<dbReference type="PROSITE" id="PS01271">
    <property type="entry name" value="NA_SULFATE"/>
    <property type="match status" value="1"/>
</dbReference>
<dbReference type="PROSITE" id="PS51202">
    <property type="entry name" value="RCK_C"/>
    <property type="match status" value="2"/>
</dbReference>
<dbReference type="AlphaFoldDB" id="A0A5C6CQT3"/>
<protein>
    <submittedName>
        <fullName evidence="9">Sodium-dependent dicarboxylate transporter SdcS</fullName>
    </submittedName>
</protein>
<comment type="subcellular location">
    <subcellularLocation>
        <location evidence="1">Membrane</location>
        <topology evidence="1">Multi-pass membrane protein</topology>
    </subcellularLocation>
</comment>
<feature type="transmembrane region" description="Helical" evidence="7">
    <location>
        <begin position="175"/>
        <end position="196"/>
    </location>
</feature>
<dbReference type="Pfam" id="PF03600">
    <property type="entry name" value="CitMHS"/>
    <property type="match status" value="1"/>
</dbReference>
<dbReference type="InterPro" id="IPR051679">
    <property type="entry name" value="DASS-Related_Transporters"/>
</dbReference>
<keyword evidence="6 7" id="KW-0472">Membrane</keyword>
<dbReference type="GO" id="GO:0008324">
    <property type="term" value="F:monoatomic cation transmembrane transporter activity"/>
    <property type="evidence" value="ECO:0007669"/>
    <property type="project" value="InterPro"/>
</dbReference>
<feature type="transmembrane region" description="Helical" evidence="7">
    <location>
        <begin position="56"/>
        <end position="76"/>
    </location>
</feature>
<gene>
    <name evidence="9" type="primary">sdcS_1</name>
    <name evidence="9" type="ORF">Pla52o_14970</name>
</gene>
<feature type="transmembrane region" description="Helical" evidence="7">
    <location>
        <begin position="28"/>
        <end position="44"/>
    </location>
</feature>
<feature type="transmembrane region" description="Helical" evidence="7">
    <location>
        <begin position="96"/>
        <end position="124"/>
    </location>
</feature>
<keyword evidence="4" id="KW-0677">Repeat</keyword>
<feature type="transmembrane region" description="Helical" evidence="7">
    <location>
        <begin position="417"/>
        <end position="450"/>
    </location>
</feature>
<dbReference type="Gene3D" id="3.30.70.1450">
    <property type="entry name" value="Regulator of K+ conductance, C-terminal domain"/>
    <property type="match status" value="2"/>
</dbReference>
<dbReference type="InterPro" id="IPR031312">
    <property type="entry name" value="Na/sul_symport_CS"/>
</dbReference>
<keyword evidence="5 7" id="KW-1133">Transmembrane helix</keyword>
<dbReference type="GO" id="GO:0006813">
    <property type="term" value="P:potassium ion transport"/>
    <property type="evidence" value="ECO:0007669"/>
    <property type="project" value="InterPro"/>
</dbReference>
<feature type="domain" description="RCK C-terminal" evidence="8">
    <location>
        <begin position="310"/>
        <end position="396"/>
    </location>
</feature>
<evidence type="ECO:0000256" key="1">
    <source>
        <dbReference type="ARBA" id="ARBA00004141"/>
    </source>
</evidence>
<evidence type="ECO:0000256" key="7">
    <source>
        <dbReference type="SAM" id="Phobius"/>
    </source>
</evidence>
<name>A0A5C6CQT3_9BACT</name>
<dbReference type="SUPFAM" id="SSF116726">
    <property type="entry name" value="TrkA C-terminal domain-like"/>
    <property type="match status" value="2"/>
</dbReference>
<evidence type="ECO:0000256" key="4">
    <source>
        <dbReference type="ARBA" id="ARBA00022737"/>
    </source>
</evidence>
<sequence>MTHDIWIVTCVLLATIIAFVLDRFRLDVVAFVSLLSLLLTGILTPTEATAGFSNSLVLMIAGLFVVGGAILESGVADLAGRWLGRVGGTSTTRLTVTVMLASALLSAFLSSTGTVAVMLPVVLSLCRRAEVAPSKLLIPLAFAASLGGMLTLIGTPPNMVVNQELRDAGLEVFQFFSFAPAGILMLTLGIVFMCTIGTRLLPKQGTGAEDATQFQGFVSRPELIHSYGVGGQIREIRLPHGSTFAGRTLRDLELRTTFHVNVLAVSTPGARGPVVRKCNPDTLLQPGDTLFIKSSNEEATTNLIRQGQMELVASPASLPKEVHLAELIIPPRSEFVGRTVRDIDFFRMYGAMVLALQDRNKPVRTRTSDTPLGPGDTLLVAANASALKRLRKSRNNVLLVSEQEEQRESPLTPAARWVVVILIGMLVAMSTGIVANVTAVLVAAALMVIVGAFRGSNAYQSINWESIVMIASVMPLATALEKTGALDLVVGAIVERPGLTSPRTLLLLLFAVTSLLSQAISNTATSVLIAPLALELSDQLAVSPYPLLMGVALAASTAFSTPVASPINALVTGAGGYRFGDFLKVGVPLQFLILIATLSIVPYLFPFNP</sequence>
<keyword evidence="3 7" id="KW-0812">Transmembrane</keyword>
<feature type="transmembrane region" description="Helical" evidence="7">
    <location>
        <begin position="545"/>
        <end position="570"/>
    </location>
</feature>
<feature type="domain" description="RCK C-terminal" evidence="8">
    <location>
        <begin position="221"/>
        <end position="309"/>
    </location>
</feature>
<dbReference type="Proteomes" id="UP000316304">
    <property type="component" value="Unassembled WGS sequence"/>
</dbReference>
<evidence type="ECO:0000313" key="10">
    <source>
        <dbReference type="Proteomes" id="UP000316304"/>
    </source>
</evidence>
<comment type="caution">
    <text evidence="9">The sequence shown here is derived from an EMBL/GenBank/DDBJ whole genome shotgun (WGS) entry which is preliminary data.</text>
</comment>
<dbReference type="InterPro" id="IPR004680">
    <property type="entry name" value="Cit_transptr-like_dom"/>
</dbReference>
<evidence type="ECO:0000259" key="8">
    <source>
        <dbReference type="PROSITE" id="PS51202"/>
    </source>
</evidence>
<evidence type="ECO:0000313" key="9">
    <source>
        <dbReference type="EMBL" id="TWU25199.1"/>
    </source>
</evidence>
<dbReference type="InterPro" id="IPR006037">
    <property type="entry name" value="RCK_C"/>
</dbReference>
<keyword evidence="2" id="KW-0813">Transport</keyword>
<feature type="transmembrane region" description="Helical" evidence="7">
    <location>
        <begin position="582"/>
        <end position="605"/>
    </location>
</feature>
<evidence type="ECO:0000256" key="5">
    <source>
        <dbReference type="ARBA" id="ARBA00022989"/>
    </source>
</evidence>
<dbReference type="GO" id="GO:0005886">
    <property type="term" value="C:plasma membrane"/>
    <property type="evidence" value="ECO:0007669"/>
    <property type="project" value="TreeGrafter"/>
</dbReference>
<accession>A0A5C6CQT3</accession>
<feature type="transmembrane region" description="Helical" evidence="7">
    <location>
        <begin position="505"/>
        <end position="533"/>
    </location>
</feature>
<proteinExistence type="predicted"/>
<evidence type="ECO:0000256" key="2">
    <source>
        <dbReference type="ARBA" id="ARBA00022448"/>
    </source>
</evidence>
<evidence type="ECO:0000256" key="6">
    <source>
        <dbReference type="ARBA" id="ARBA00023136"/>
    </source>
</evidence>
<dbReference type="PANTHER" id="PTHR43652">
    <property type="entry name" value="BASIC AMINO ACID ANTIPORTER YFCC-RELATED"/>
    <property type="match status" value="1"/>
</dbReference>